<feature type="region of interest" description="Disordered" evidence="5">
    <location>
        <begin position="1635"/>
        <end position="1656"/>
    </location>
</feature>
<dbReference type="Gene3D" id="3.30.420.10">
    <property type="entry name" value="Ribonuclease H-like superfamily/Ribonuclease H"/>
    <property type="match status" value="1"/>
</dbReference>
<feature type="region of interest" description="Disordered" evidence="5">
    <location>
        <begin position="1"/>
        <end position="85"/>
    </location>
</feature>
<reference evidence="7" key="1">
    <citation type="submission" date="2023-10" db="EMBL/GenBank/DDBJ databases">
        <authorList>
            <person name="Chen Y."/>
            <person name="Shah S."/>
            <person name="Dougan E. K."/>
            <person name="Thang M."/>
            <person name="Chan C."/>
        </authorList>
    </citation>
    <scope>NUCLEOTIDE SEQUENCE [LARGE SCALE GENOMIC DNA]</scope>
</reference>
<comment type="caution">
    <text evidence="7">The sequence shown here is derived from an EMBL/GenBank/DDBJ whole genome shotgun (WGS) entry which is preliminary data.</text>
</comment>
<evidence type="ECO:0000313" key="7">
    <source>
        <dbReference type="EMBL" id="CAK0862101.1"/>
    </source>
</evidence>
<sequence length="1985" mass="211552">MPCEAMWRRGPDAIDRNATLPGDRDVCSGSMGREPELRGSCKEREQEQEQEEGAEEEAEAENSDPIAGGPPQSRGNVAGRAAEATAAMISAAQHDSRGGAAGARPSALELLASRLARPGGPPPPLLGELQEALLSELQAALRPAAAEGGGRPAERAAAAAALTPPLRLLAAAAGSAPLAAVLLASLRAHAGGLEGMPPWAGAAGAEPLAPLLAAGAAAPLLAALSALSQLAPPAAEAAQPVLRGRLAESLEAALPALDAPPPPAGGGGRLPWRGVASRSAAASSQEAAGAEAGDPAAAAPTAPAEPPQAPSDLEPPPPERAGAGFLALTAQKILDEARQLAEPSPGEGDGASEEATTTGSRAPVGAASGVSSHSAMCTFVKTGNHFVEQHWYYCYTCGFSGEKGICAVCAQSCHAGHDVVYSRKSRFFCDCGAGGTCAAARRSVPVRTMRDYASWARAAPACCGGALGAPGAAAAVELAPARGTPPLGAEAWGEEAAEVLLRLLRVLVPLLQRWQPAAELGDLAAPQAPVGVGDVALEVSPWASFPKGSFEGQQRGEWAALVGARQLSRAAAKVHGAARRPVAFLARSQLVVAERDRVRLVELKDDVVQGAPAAADAAAAGGEAPAKRRRIFDEAPPPVEGTSAGTSHQRGGGQSPRAGEVTKLESCRFPTPFEPLGVAVSDAFPGLFAISSLEECHVCVPSGLAGDGAGPPPKEPRVAGVVHRMALDLMLEAHGEAIVVLKVCWLPCSQTVLAIVTNQFVKIYDLAVDRICPWRYVQTQQASIADAAFEIRPTLPPPADGAGPVAAEPPVAYRLWVLTCSPPALYHQDLLAEIEGPGVLQGRLPLALPTPPGPPRSGLCLLFAQRKRLLLASFDDGLLLVGSPAGAGGHLASTQGSCSQTARPSLLGSHGRPRAGAAHSHHAEDISAASAQLVTQLDARPAAVETSVATRSLHVAASRARVSEVTLQTESFNTIAQKQQAEIQALRADPLLRAPLPVFQARLLAARLRGACSGGLLPTSLGPASARYHPHRGGEVRATGAVLLTGGHKAGRCTSTILLIQRGAQEAVTRAIVDQVKQFWLTVVDHPSELKRCQRGWHMLRGTLKALEPNKRWYQVKGPMAGVIVQLLGLGWNPRRLGSWTSPAGAWAHRPEDIPHFGALLQEVQQSAHQQLWQQAAEHRHGAGLKEGGDLYHLQRHLRRRRRKGQQAEAAMLETIAVAGIWTRERRREANLDQEGEDNCARCGEAIETEKHRYCTCPANEEIGHSNNTYLVKKAIDSLGQQQDEHFWLRGIPPVAWAVKVDPEEDVEKAAHIFCTNAEAQAAVQEGHKVQADYVFTDGSGGAGETDKDPRLRRCGWATVAFKYDPYGLPQEVAAWHGTIRAPHTVPRAELTARSKAIGYTTAASARGLNIVSDYKCALDALKQIQDSEDLDYRSTNFDLWLMAKRQLQNSTDNIMGHHIPSHMVEHPTELERWTGPTWRVIGNAMADKCASWGAEHGALDPAIIAQQQIRDQTTVAVQNRLLGISMAVMVDDPNKATQRPEGWLWCEKCGATSYLGNHKRRIVAGVSRKLAKPCAPPTTAGRKIIMDLQKGRLPRRAKQDEGKTAAAPPEEAKTAGFNGFNLRVSNAEVIDLDGESSESETLQPVQPQPPGHPHPAAHMSCQLVDHMEGYAEQWMNMVDQDVWEDKDNWMEHSVPHLLAVITGGRTGAQDPKSAATPREIQQTSDFCEDIWKSTHNARRRLVTHMLTLPCGTRQQAARADMEAFLGMRTTIITHSIPSSVRRPLASTEEGRRAWTPEQLNYDSTQPDSEVPELEGQGSGHGKDTVEEVYQLNATTTSDRASKTLQETPGIAKPSGPDLMKYVREAKEAGMQHPRRSTKDTDYYDPLQDEENSEDSAQQPTNKRDGYNNHPNPADLDSNGHHMAGRSTNDMVDPQDEENSEDCLQQRADKQDGIDIHQLFPAEKDSIGDHLADRAGPQRGEGLGH</sequence>
<feature type="region of interest" description="Disordered" evidence="5">
    <location>
        <begin position="633"/>
        <end position="658"/>
    </location>
</feature>
<feature type="domain" description="UBR-type" evidence="6">
    <location>
        <begin position="375"/>
        <end position="442"/>
    </location>
</feature>
<proteinExistence type="predicted"/>
<feature type="compositionally biased region" description="Polar residues" evidence="5">
    <location>
        <begin position="1832"/>
        <end position="1847"/>
    </location>
</feature>
<feature type="zinc finger region" description="UBR-type" evidence="4">
    <location>
        <begin position="375"/>
        <end position="442"/>
    </location>
</feature>
<evidence type="ECO:0000256" key="3">
    <source>
        <dbReference type="ARBA" id="ARBA00022833"/>
    </source>
</evidence>
<organism evidence="7 8">
    <name type="scientific">Prorocentrum cordatum</name>
    <dbReference type="NCBI Taxonomy" id="2364126"/>
    <lineage>
        <taxon>Eukaryota</taxon>
        <taxon>Sar</taxon>
        <taxon>Alveolata</taxon>
        <taxon>Dinophyceae</taxon>
        <taxon>Prorocentrales</taxon>
        <taxon>Prorocentraceae</taxon>
        <taxon>Prorocentrum</taxon>
    </lineage>
</organism>
<evidence type="ECO:0000259" key="6">
    <source>
        <dbReference type="PROSITE" id="PS51157"/>
    </source>
</evidence>
<evidence type="ECO:0000256" key="5">
    <source>
        <dbReference type="SAM" id="MobiDB-lite"/>
    </source>
</evidence>
<feature type="compositionally biased region" description="Low complexity" evidence="5">
    <location>
        <begin position="270"/>
        <end position="302"/>
    </location>
</feature>
<feature type="region of interest" description="Disordered" evidence="5">
    <location>
        <begin position="1779"/>
        <end position="1985"/>
    </location>
</feature>
<feature type="compositionally biased region" description="Basic and acidic residues" evidence="5">
    <location>
        <begin position="1962"/>
        <end position="1973"/>
    </location>
</feature>
<dbReference type="InterPro" id="IPR045189">
    <property type="entry name" value="UBR4-like"/>
</dbReference>
<feature type="compositionally biased region" description="Pro residues" evidence="5">
    <location>
        <begin position="303"/>
        <end position="319"/>
    </location>
</feature>
<feature type="compositionally biased region" description="Acidic residues" evidence="5">
    <location>
        <begin position="48"/>
        <end position="62"/>
    </location>
</feature>
<dbReference type="EMBL" id="CAUYUJ010016126">
    <property type="protein sequence ID" value="CAK0862101.1"/>
    <property type="molecule type" value="Genomic_DNA"/>
</dbReference>
<evidence type="ECO:0000313" key="8">
    <source>
        <dbReference type="Proteomes" id="UP001189429"/>
    </source>
</evidence>
<keyword evidence="1" id="KW-0479">Metal-binding</keyword>
<dbReference type="Pfam" id="PF02207">
    <property type="entry name" value="zf-UBR"/>
    <property type="match status" value="1"/>
</dbReference>
<feature type="region of interest" description="Disordered" evidence="5">
    <location>
        <begin position="890"/>
        <end position="922"/>
    </location>
</feature>
<keyword evidence="3" id="KW-0862">Zinc</keyword>
<protein>
    <recommendedName>
        <fullName evidence="6">UBR-type domain-containing protein</fullName>
    </recommendedName>
</protein>
<keyword evidence="2" id="KW-0863">Zinc-finger</keyword>
<feature type="region of interest" description="Disordered" evidence="5">
    <location>
        <begin position="339"/>
        <end position="366"/>
    </location>
</feature>
<dbReference type="InterPro" id="IPR036397">
    <property type="entry name" value="RNaseH_sf"/>
</dbReference>
<feature type="compositionally biased region" description="Polar residues" evidence="5">
    <location>
        <begin position="892"/>
        <end position="903"/>
    </location>
</feature>
<dbReference type="Proteomes" id="UP001189429">
    <property type="component" value="Unassembled WGS sequence"/>
</dbReference>
<dbReference type="PROSITE" id="PS51157">
    <property type="entry name" value="ZF_UBR"/>
    <property type="match status" value="1"/>
</dbReference>
<evidence type="ECO:0000256" key="4">
    <source>
        <dbReference type="PROSITE-ProRule" id="PRU00508"/>
    </source>
</evidence>
<dbReference type="InterPro" id="IPR003126">
    <property type="entry name" value="Znf_UBR"/>
</dbReference>
<feature type="compositionally biased region" description="Basic and acidic residues" evidence="5">
    <location>
        <begin position="33"/>
        <end position="47"/>
    </location>
</feature>
<evidence type="ECO:0000256" key="2">
    <source>
        <dbReference type="ARBA" id="ARBA00022771"/>
    </source>
</evidence>
<evidence type="ECO:0000256" key="1">
    <source>
        <dbReference type="ARBA" id="ARBA00022723"/>
    </source>
</evidence>
<dbReference type="SMART" id="SM00396">
    <property type="entry name" value="ZnF_UBR1"/>
    <property type="match status" value="1"/>
</dbReference>
<feature type="compositionally biased region" description="Polar residues" evidence="5">
    <location>
        <begin position="1798"/>
        <end position="1808"/>
    </location>
</feature>
<gene>
    <name evidence="7" type="ORF">PCOR1329_LOCUS50603</name>
</gene>
<feature type="compositionally biased region" description="Basic and acidic residues" evidence="5">
    <location>
        <begin position="1861"/>
        <end position="1870"/>
    </location>
</feature>
<feature type="region of interest" description="Disordered" evidence="5">
    <location>
        <begin position="1589"/>
        <end position="1619"/>
    </location>
</feature>
<keyword evidence="8" id="KW-1185">Reference proteome</keyword>
<dbReference type="PANTHER" id="PTHR21725:SF1">
    <property type="entry name" value="E3 UBIQUITIN-PROTEIN LIGASE UBR4"/>
    <property type="match status" value="1"/>
</dbReference>
<feature type="region of interest" description="Disordered" evidence="5">
    <location>
        <begin position="255"/>
        <end position="322"/>
    </location>
</feature>
<accession>A0ABN9UQ51</accession>
<feature type="compositionally biased region" description="Basic and acidic residues" evidence="5">
    <location>
        <begin position="1"/>
        <end position="15"/>
    </location>
</feature>
<dbReference type="PANTHER" id="PTHR21725">
    <property type="entry name" value="E3 UBIQUITIN-PROTEIN LIGASE UBR4"/>
    <property type="match status" value="1"/>
</dbReference>
<name>A0ABN9UQ51_9DINO</name>